<dbReference type="Proteomes" id="UP000800096">
    <property type="component" value="Unassembled WGS sequence"/>
</dbReference>
<sequence>MGNGTEVRSPDSSIIPDDGMKAASRMPSTRQVSGVEKTLYKPFANQDSDTSPIARSCMPNTRQVTAQTDTTKNTATRSFRQSPASQPAAVEIKDRSVEVYVRRVASQGALESTRAREQLHHIMDALYNLTEELRDVRRILRLSQRRLYKEVGLTRSLSPYLSQIGDEGDFKVQKVQTSVQSGDLAGCHDVPVKESENLSGKAVSIRQYVSKTSSLRIRQYVSKTSSFPIQQFVSKASELRAYYDLQRRDRVARIIHIANKSAFEVYGLHIALRLQLGRVILFGKKQDRSPKVTIKRLEACLITLRAFGEVLYSGTTLSSAARVRKKLTGIELQTPIQRFLVRSIDPGAQLRGRTSRYAADARTLRVHYRRNRTSRKTVSRPVHLRFAMRRAIRYHTSAPRTLPPRPVQKLRANWQRREARSWRRVRSLAKKESNSRLGLVQTVSSWLGGSPVTTKAAAPVAARRRRRTPYGSRAFGSGELE</sequence>
<evidence type="ECO:0000313" key="2">
    <source>
        <dbReference type="EMBL" id="KAF1918358.1"/>
    </source>
</evidence>
<feature type="region of interest" description="Disordered" evidence="1">
    <location>
        <begin position="451"/>
        <end position="481"/>
    </location>
</feature>
<feature type="compositionally biased region" description="Low complexity" evidence="1">
    <location>
        <begin position="451"/>
        <end position="461"/>
    </location>
</feature>
<evidence type="ECO:0000313" key="3">
    <source>
        <dbReference type="Proteomes" id="UP000800096"/>
    </source>
</evidence>
<name>A0A6A5QU19_AMPQU</name>
<gene>
    <name evidence="2" type="ORF">BDU57DRAFT_196272</name>
</gene>
<feature type="compositionally biased region" description="Low complexity" evidence="1">
    <location>
        <begin position="65"/>
        <end position="76"/>
    </location>
</feature>
<evidence type="ECO:0000256" key="1">
    <source>
        <dbReference type="SAM" id="MobiDB-lite"/>
    </source>
</evidence>
<keyword evidence="3" id="KW-1185">Reference proteome</keyword>
<dbReference type="EMBL" id="ML979134">
    <property type="protein sequence ID" value="KAF1918358.1"/>
    <property type="molecule type" value="Genomic_DNA"/>
</dbReference>
<proteinExistence type="predicted"/>
<reference evidence="2" key="1">
    <citation type="journal article" date="2020" name="Stud. Mycol.">
        <title>101 Dothideomycetes genomes: a test case for predicting lifestyles and emergence of pathogens.</title>
        <authorList>
            <person name="Haridas S."/>
            <person name="Albert R."/>
            <person name="Binder M."/>
            <person name="Bloem J."/>
            <person name="Labutti K."/>
            <person name="Salamov A."/>
            <person name="Andreopoulos B."/>
            <person name="Baker S."/>
            <person name="Barry K."/>
            <person name="Bills G."/>
            <person name="Bluhm B."/>
            <person name="Cannon C."/>
            <person name="Castanera R."/>
            <person name="Culley D."/>
            <person name="Daum C."/>
            <person name="Ezra D."/>
            <person name="Gonzalez J."/>
            <person name="Henrissat B."/>
            <person name="Kuo A."/>
            <person name="Liang C."/>
            <person name="Lipzen A."/>
            <person name="Lutzoni F."/>
            <person name="Magnuson J."/>
            <person name="Mondo S."/>
            <person name="Nolan M."/>
            <person name="Ohm R."/>
            <person name="Pangilinan J."/>
            <person name="Park H.-J."/>
            <person name="Ramirez L."/>
            <person name="Alfaro M."/>
            <person name="Sun H."/>
            <person name="Tritt A."/>
            <person name="Yoshinaga Y."/>
            <person name="Zwiers L.-H."/>
            <person name="Turgeon B."/>
            <person name="Goodwin S."/>
            <person name="Spatafora J."/>
            <person name="Crous P."/>
            <person name="Grigoriev I."/>
        </authorList>
    </citation>
    <scope>NUCLEOTIDE SEQUENCE</scope>
    <source>
        <strain evidence="2">HMLAC05119</strain>
    </source>
</reference>
<feature type="region of interest" description="Disordered" evidence="1">
    <location>
        <begin position="65"/>
        <end position="87"/>
    </location>
</feature>
<accession>A0A6A5QU19</accession>
<feature type="region of interest" description="Disordered" evidence="1">
    <location>
        <begin position="1"/>
        <end position="34"/>
    </location>
</feature>
<organism evidence="2 3">
    <name type="scientific">Ampelomyces quisqualis</name>
    <name type="common">Powdery mildew agent</name>
    <dbReference type="NCBI Taxonomy" id="50730"/>
    <lineage>
        <taxon>Eukaryota</taxon>
        <taxon>Fungi</taxon>
        <taxon>Dikarya</taxon>
        <taxon>Ascomycota</taxon>
        <taxon>Pezizomycotina</taxon>
        <taxon>Dothideomycetes</taxon>
        <taxon>Pleosporomycetidae</taxon>
        <taxon>Pleosporales</taxon>
        <taxon>Pleosporineae</taxon>
        <taxon>Phaeosphaeriaceae</taxon>
        <taxon>Ampelomyces</taxon>
    </lineage>
</organism>
<protein>
    <submittedName>
        <fullName evidence="2">Uncharacterized protein</fullName>
    </submittedName>
</protein>
<dbReference type="AlphaFoldDB" id="A0A6A5QU19"/>